<name>A0A5Q0Q7P7_9SPHI</name>
<keyword evidence="4" id="KW-1185">Reference proteome</keyword>
<comment type="similarity">
    <text evidence="1">Belongs to the AHA1 family.</text>
</comment>
<dbReference type="SUPFAM" id="SSF55961">
    <property type="entry name" value="Bet v1-like"/>
    <property type="match status" value="1"/>
</dbReference>
<protein>
    <submittedName>
        <fullName evidence="3">SRPBCC domain-containing protein</fullName>
    </submittedName>
</protein>
<dbReference type="Gene3D" id="3.30.530.20">
    <property type="match status" value="1"/>
</dbReference>
<evidence type="ECO:0000259" key="2">
    <source>
        <dbReference type="Pfam" id="PF08327"/>
    </source>
</evidence>
<dbReference type="Proteomes" id="UP000326921">
    <property type="component" value="Chromosome"/>
</dbReference>
<reference evidence="3 4" key="1">
    <citation type="submission" date="2019-10" db="EMBL/GenBank/DDBJ databases">
        <authorList>
            <person name="Dong K."/>
        </authorList>
    </citation>
    <scope>NUCLEOTIDE SEQUENCE [LARGE SCALE GENOMIC DNA]</scope>
    <source>
        <strain evidence="4">dk4302</strain>
    </source>
</reference>
<feature type="domain" description="Activator of Hsp90 ATPase homologue 1/2-like C-terminal" evidence="2">
    <location>
        <begin position="18"/>
        <end position="138"/>
    </location>
</feature>
<dbReference type="RefSeq" id="WP_153510593.1">
    <property type="nucleotide sequence ID" value="NZ_CP045652.1"/>
</dbReference>
<evidence type="ECO:0000256" key="1">
    <source>
        <dbReference type="ARBA" id="ARBA00006817"/>
    </source>
</evidence>
<accession>A0A5Q0Q7P7</accession>
<proteinExistence type="inferred from homology"/>
<dbReference type="Pfam" id="PF08327">
    <property type="entry name" value="AHSA1"/>
    <property type="match status" value="1"/>
</dbReference>
<gene>
    <name evidence="3" type="ORF">GFH32_07015</name>
</gene>
<dbReference type="InterPro" id="IPR013538">
    <property type="entry name" value="ASHA1/2-like_C"/>
</dbReference>
<dbReference type="CDD" id="cd07814">
    <property type="entry name" value="SRPBCC_CalC_Aha1-like"/>
    <property type="match status" value="1"/>
</dbReference>
<dbReference type="KEGG" id="sphe:GFH32_07015"/>
<sequence length="148" mass="17529">MRQQTIHIERTYPIALTDLWQAITNKQYMKEWFFEIPNFTMEVGGEFEFYRHNKREDSLHLCQVVDVIPNELFKFTWRHPKQSKGTSIITWRLIPRGGATTLHLTHEGLENFSDAGEQFSQSRFESGWNYLLGESLNKFIDKLTLSDQ</sequence>
<organism evidence="3 4">
    <name type="scientific">Sphingobacterium zhuxiongii</name>
    <dbReference type="NCBI Taxonomy" id="2662364"/>
    <lineage>
        <taxon>Bacteria</taxon>
        <taxon>Pseudomonadati</taxon>
        <taxon>Bacteroidota</taxon>
        <taxon>Sphingobacteriia</taxon>
        <taxon>Sphingobacteriales</taxon>
        <taxon>Sphingobacteriaceae</taxon>
        <taxon>Sphingobacterium</taxon>
    </lineage>
</organism>
<evidence type="ECO:0000313" key="3">
    <source>
        <dbReference type="EMBL" id="QGA26085.1"/>
    </source>
</evidence>
<dbReference type="AlphaFoldDB" id="A0A5Q0Q7P7"/>
<dbReference type="InterPro" id="IPR023393">
    <property type="entry name" value="START-like_dom_sf"/>
</dbReference>
<evidence type="ECO:0000313" key="4">
    <source>
        <dbReference type="Proteomes" id="UP000326921"/>
    </source>
</evidence>
<dbReference type="EMBL" id="CP045652">
    <property type="protein sequence ID" value="QGA26085.1"/>
    <property type="molecule type" value="Genomic_DNA"/>
</dbReference>